<reference evidence="8" key="1">
    <citation type="submission" date="2016-11" db="EMBL/GenBank/DDBJ databases">
        <authorList>
            <person name="Varghese N."/>
            <person name="Submissions S."/>
        </authorList>
    </citation>
    <scope>NUCLEOTIDE SEQUENCE [LARGE SCALE GENOMIC DNA]</scope>
    <source>
        <strain evidence="8">CGMCC 1.7063</strain>
    </source>
</reference>
<protein>
    <submittedName>
        <fullName evidence="7">Arginine decarboxylase</fullName>
    </submittedName>
</protein>
<dbReference type="AlphaFoldDB" id="A0A1M4YBB9"/>
<dbReference type="InterPro" id="IPR015424">
    <property type="entry name" value="PyrdxlP-dep_Trfase"/>
</dbReference>
<evidence type="ECO:0000256" key="5">
    <source>
        <dbReference type="ARBA" id="ARBA00023239"/>
    </source>
</evidence>
<evidence type="ECO:0000256" key="2">
    <source>
        <dbReference type="ARBA" id="ARBA00010671"/>
    </source>
</evidence>
<dbReference type="STRING" id="494016.SAMN04487965_1205"/>
<dbReference type="Pfam" id="PF03711">
    <property type="entry name" value="OKR_DC_1_C"/>
    <property type="match status" value="1"/>
</dbReference>
<evidence type="ECO:0000259" key="6">
    <source>
        <dbReference type="PROSITE" id="PS00703"/>
    </source>
</evidence>
<dbReference type="OrthoDB" id="9761189at2"/>
<keyword evidence="5" id="KW-0456">Lyase</keyword>
<organism evidence="7 8">
    <name type="scientific">Microbulbifer donghaiensis</name>
    <dbReference type="NCBI Taxonomy" id="494016"/>
    <lineage>
        <taxon>Bacteria</taxon>
        <taxon>Pseudomonadati</taxon>
        <taxon>Pseudomonadota</taxon>
        <taxon>Gammaproteobacteria</taxon>
        <taxon>Cellvibrionales</taxon>
        <taxon>Microbulbiferaceae</taxon>
        <taxon>Microbulbifer</taxon>
    </lineage>
</organism>
<dbReference type="InterPro" id="IPR036633">
    <property type="entry name" value="Prn/Lys/Arg_de-COase_C_sf"/>
</dbReference>
<dbReference type="InterPro" id="IPR008286">
    <property type="entry name" value="Prn/Lys/Arg_de-COase_C"/>
</dbReference>
<sequence>MLMDKTMGLELKMPDLGNLTESAQPLECRVALISADRQLAGDWVNALNATAAQHENPFGLRFEAVTPAGVERLVQEEDTLQALIVDGGCDPQGLEAADELAERVHDLRSQLNIFLVAHGSMAGAGSAPQTAAPSAQSLANLRQRFDELFDRREGNFNHMFRLVQAFIARRASTPFADTLKEYVFSARDAWHTPGHSGGDSLRNSPWVGDFYRFMGEHVFNTDLSVSVQVLDSLLEPHSVIQEAQDLAAQAFGARHTFFLTNGTSTANKVVIQQILGGGGKIIVDQACHKSVHHAIVMNRCEPVYLKSVLHPEFGIYGPVKRSDIEQALDEHGDARLLVITSCTYDGLRYDLKPIIDYAHERGVKVLVDEAWYAHGYFHPELRPTALECGADYVTQSTHKMLSAFSQASMIHVQDPDFDDHRFRENLNMHASTSPQYAMIASLDVARKQMAMEGYGRLNQCLQMVETLRRAVNETGVFRALTRDDLIAEPLANDNIRLDPTKVTIDISESGYSGKEMQIKLFDQYGIQVEKTTYNTVTVLVTLGSTESKLLRLIHALKQLARSARKRSHVVSARKLPEFTHFNCLPADAYFAETEELPLMDNGVEATRNLVGRTSADEIVPYPPGIPVLVPGQEISAQIVQYLQQLLQGQNATEIHGLIFRSDEPLLRVVKEHEPKSSPKKAAEKKSGR</sequence>
<dbReference type="CDD" id="cd00615">
    <property type="entry name" value="Orn_deC_like"/>
    <property type="match status" value="1"/>
</dbReference>
<gene>
    <name evidence="7" type="ORF">SAMN04487965_1205</name>
</gene>
<dbReference type="PANTHER" id="PTHR43277:SF4">
    <property type="entry name" value="ARGININE DECARBOXYLASE"/>
    <property type="match status" value="1"/>
</dbReference>
<accession>A0A1M4YBB9</accession>
<keyword evidence="4" id="KW-0663">Pyridoxal phosphate</keyword>
<comment type="similarity">
    <text evidence="2">Belongs to the Orn/Lys/Arg decarboxylase class-I family.</text>
</comment>
<comment type="cofactor">
    <cofactor evidence="1">
        <name>pyridoxal 5'-phosphate</name>
        <dbReference type="ChEBI" id="CHEBI:597326"/>
    </cofactor>
</comment>
<keyword evidence="8" id="KW-1185">Reference proteome</keyword>
<evidence type="ECO:0000256" key="3">
    <source>
        <dbReference type="ARBA" id="ARBA00022793"/>
    </source>
</evidence>
<dbReference type="PANTHER" id="PTHR43277">
    <property type="entry name" value="ARGININE DECARBOXYLASE"/>
    <property type="match status" value="1"/>
</dbReference>
<dbReference type="EMBL" id="FQVA01000001">
    <property type="protein sequence ID" value="SHF03025.1"/>
    <property type="molecule type" value="Genomic_DNA"/>
</dbReference>
<dbReference type="SUPFAM" id="SSF53383">
    <property type="entry name" value="PLP-dependent transferases"/>
    <property type="match status" value="1"/>
</dbReference>
<dbReference type="InterPro" id="IPR015421">
    <property type="entry name" value="PyrdxlP-dep_Trfase_major"/>
</dbReference>
<dbReference type="InterPro" id="IPR015422">
    <property type="entry name" value="PyrdxlP-dep_Trfase_small"/>
</dbReference>
<proteinExistence type="inferred from homology"/>
<dbReference type="Proteomes" id="UP000184170">
    <property type="component" value="Unassembled WGS sequence"/>
</dbReference>
<dbReference type="Pfam" id="PF01276">
    <property type="entry name" value="OKR_DC_1"/>
    <property type="match status" value="1"/>
</dbReference>
<evidence type="ECO:0000256" key="1">
    <source>
        <dbReference type="ARBA" id="ARBA00001933"/>
    </source>
</evidence>
<evidence type="ECO:0000313" key="7">
    <source>
        <dbReference type="EMBL" id="SHF03025.1"/>
    </source>
</evidence>
<evidence type="ECO:0000313" key="8">
    <source>
        <dbReference type="Proteomes" id="UP000184170"/>
    </source>
</evidence>
<evidence type="ECO:0000256" key="4">
    <source>
        <dbReference type="ARBA" id="ARBA00022898"/>
    </source>
</evidence>
<name>A0A1M4YBB9_9GAMM</name>
<dbReference type="SUPFAM" id="SSF55904">
    <property type="entry name" value="Ornithine decarboxylase C-terminal domain"/>
    <property type="match status" value="1"/>
</dbReference>
<dbReference type="GO" id="GO:0016831">
    <property type="term" value="F:carboxy-lyase activity"/>
    <property type="evidence" value="ECO:0007669"/>
    <property type="project" value="UniProtKB-KW"/>
</dbReference>
<dbReference type="PROSITE" id="PS00703">
    <property type="entry name" value="OKR_DC_1"/>
    <property type="match status" value="1"/>
</dbReference>
<dbReference type="InterPro" id="IPR000310">
    <property type="entry name" value="Orn/Lys/Arg_deCO2ase_major_dom"/>
</dbReference>
<dbReference type="Gene3D" id="3.90.105.10">
    <property type="entry name" value="Molybdopterin biosynthesis moea protein, domain 2"/>
    <property type="match status" value="1"/>
</dbReference>
<dbReference type="Gene3D" id="3.90.1150.10">
    <property type="entry name" value="Aspartate Aminotransferase, domain 1"/>
    <property type="match status" value="1"/>
</dbReference>
<dbReference type="Gene3D" id="3.40.640.10">
    <property type="entry name" value="Type I PLP-dependent aspartate aminotransferase-like (Major domain)"/>
    <property type="match status" value="1"/>
</dbReference>
<dbReference type="InterPro" id="IPR052357">
    <property type="entry name" value="Orn_Lys_Arg_decarboxylase-I"/>
</dbReference>
<feature type="domain" description="Orn/Lys/Arg decarboxylases family 1 pyridoxal-P attachment site" evidence="6">
    <location>
        <begin position="394"/>
        <end position="408"/>
    </location>
</feature>
<keyword evidence="3" id="KW-0210">Decarboxylase</keyword>